<name>A0A5E7FGA2_PSEFL</name>
<dbReference type="Pfam" id="PF00465">
    <property type="entry name" value="Fe-ADH"/>
    <property type="match status" value="1"/>
</dbReference>
<accession>A0A5E7FGA2</accession>
<dbReference type="InterPro" id="IPR039697">
    <property type="entry name" value="Alcohol_dehydrogenase_Fe"/>
</dbReference>
<dbReference type="Pfam" id="PF25137">
    <property type="entry name" value="ADH_Fe_C"/>
    <property type="match status" value="1"/>
</dbReference>
<dbReference type="InterPro" id="IPR034786">
    <property type="entry name" value="MAR"/>
</dbReference>
<evidence type="ECO:0000313" key="6">
    <source>
        <dbReference type="Proteomes" id="UP000409037"/>
    </source>
</evidence>
<feature type="domain" description="Fe-containing alcohol dehydrogenase-like C-terminal" evidence="4">
    <location>
        <begin position="168"/>
        <end position="349"/>
    </location>
</feature>
<dbReference type="GO" id="GO:0018506">
    <property type="term" value="F:maleylacetate reductase activity"/>
    <property type="evidence" value="ECO:0007669"/>
    <property type="project" value="UniProtKB-EC"/>
</dbReference>
<dbReference type="GO" id="GO:0046872">
    <property type="term" value="F:metal ion binding"/>
    <property type="evidence" value="ECO:0007669"/>
    <property type="project" value="InterPro"/>
</dbReference>
<dbReference type="Proteomes" id="UP000409037">
    <property type="component" value="Unassembled WGS sequence"/>
</dbReference>
<dbReference type="OrthoDB" id="3812122at2"/>
<dbReference type="RefSeq" id="WP_150800547.1">
    <property type="nucleotide sequence ID" value="NZ_CABVHU010000017.1"/>
</dbReference>
<organism evidence="5 6">
    <name type="scientific">Pseudomonas fluorescens</name>
    <dbReference type="NCBI Taxonomy" id="294"/>
    <lineage>
        <taxon>Bacteria</taxon>
        <taxon>Pseudomonadati</taxon>
        <taxon>Pseudomonadota</taxon>
        <taxon>Gammaproteobacteria</taxon>
        <taxon>Pseudomonadales</taxon>
        <taxon>Pseudomonadaceae</taxon>
        <taxon>Pseudomonas</taxon>
    </lineage>
</organism>
<keyword evidence="1 5" id="KW-0560">Oxidoreductase</keyword>
<proteinExistence type="predicted"/>
<evidence type="ECO:0000256" key="2">
    <source>
        <dbReference type="ARBA" id="ARBA00023027"/>
    </source>
</evidence>
<reference evidence="5 6" key="1">
    <citation type="submission" date="2019-09" db="EMBL/GenBank/DDBJ databases">
        <authorList>
            <person name="Chandra G."/>
            <person name="Truman W A."/>
        </authorList>
    </citation>
    <scope>NUCLEOTIDE SEQUENCE [LARGE SCALE GENOMIC DNA]</scope>
    <source>
        <strain evidence="5">PS833</strain>
    </source>
</reference>
<keyword evidence="2" id="KW-0520">NAD</keyword>
<sequence>MTAPITDFIYEGLPHRVVFGRGRRLQVSDELARLGCRSPMIICTPEQRSMAQTVAAPLGETAQIFSEATMHTPLGVTEKALAAVASHGVDCLIAIGGGSAIGLAKAIALRTDLPQIAIPTTYAGSEVTPILGETSEGEKRTQKTLKVLPEVVIYDVDLTMSLPVAFSVTSGINALAHAVEALYAQDGNPIIALIAEQGITAMVESLPVLVKNPLDVDARLKAQYGAWLCGTCLGSIGMALHHKVCHVLGGTFDLPHASTHAVILPHALAYTAPAITPAIQVLQRVLKSEQPWVALHALNVELGAPTSLESIGMPRDGIEKAVQLILKNAYKNPRPLEEVALTGMLERAYAGAVPVSE</sequence>
<dbReference type="Gene3D" id="1.20.1090.10">
    <property type="entry name" value="Dehydroquinate synthase-like - alpha domain"/>
    <property type="match status" value="1"/>
</dbReference>
<dbReference type="InterPro" id="IPR001670">
    <property type="entry name" value="ADH_Fe/GldA"/>
</dbReference>
<dbReference type="Gene3D" id="3.40.50.1970">
    <property type="match status" value="1"/>
</dbReference>
<dbReference type="SUPFAM" id="SSF56796">
    <property type="entry name" value="Dehydroquinate synthase-like"/>
    <property type="match status" value="1"/>
</dbReference>
<dbReference type="AlphaFoldDB" id="A0A5E7FGA2"/>
<feature type="domain" description="Alcohol dehydrogenase iron-type/glycerol dehydrogenase GldA" evidence="3">
    <location>
        <begin position="14"/>
        <end position="155"/>
    </location>
</feature>
<evidence type="ECO:0000256" key="1">
    <source>
        <dbReference type="ARBA" id="ARBA00023002"/>
    </source>
</evidence>
<evidence type="ECO:0000313" key="5">
    <source>
        <dbReference type="EMBL" id="VVO36323.1"/>
    </source>
</evidence>
<gene>
    <name evidence="5" type="primary">tfdF_2</name>
    <name evidence="5" type="ORF">PS833_05410</name>
</gene>
<dbReference type="PANTHER" id="PTHR11496:SF83">
    <property type="entry name" value="HYDROXYACID-OXOACID TRANSHYDROGENASE, MITOCHONDRIAL"/>
    <property type="match status" value="1"/>
</dbReference>
<dbReference type="CDD" id="cd08177">
    <property type="entry name" value="MAR"/>
    <property type="match status" value="1"/>
</dbReference>
<dbReference type="PANTHER" id="PTHR11496">
    <property type="entry name" value="ALCOHOL DEHYDROGENASE"/>
    <property type="match status" value="1"/>
</dbReference>
<dbReference type="GO" id="GO:0004022">
    <property type="term" value="F:alcohol dehydrogenase (NAD+) activity"/>
    <property type="evidence" value="ECO:0007669"/>
    <property type="project" value="TreeGrafter"/>
</dbReference>
<dbReference type="InterPro" id="IPR056798">
    <property type="entry name" value="ADH_Fe_C"/>
</dbReference>
<dbReference type="EMBL" id="CABVHU010000017">
    <property type="protein sequence ID" value="VVO36323.1"/>
    <property type="molecule type" value="Genomic_DNA"/>
</dbReference>
<evidence type="ECO:0000259" key="3">
    <source>
        <dbReference type="Pfam" id="PF00465"/>
    </source>
</evidence>
<protein>
    <submittedName>
        <fullName evidence="5">Maleylacetate reductase</fullName>
        <ecNumber evidence="5">1.3.1.32</ecNumber>
    </submittedName>
</protein>
<dbReference type="EC" id="1.3.1.32" evidence="5"/>
<evidence type="ECO:0000259" key="4">
    <source>
        <dbReference type="Pfam" id="PF25137"/>
    </source>
</evidence>